<organism evidence="10 11">
    <name type="scientific">Ladona fulva</name>
    <name type="common">Scarce chaser dragonfly</name>
    <name type="synonym">Libellula fulva</name>
    <dbReference type="NCBI Taxonomy" id="123851"/>
    <lineage>
        <taxon>Eukaryota</taxon>
        <taxon>Metazoa</taxon>
        <taxon>Ecdysozoa</taxon>
        <taxon>Arthropoda</taxon>
        <taxon>Hexapoda</taxon>
        <taxon>Insecta</taxon>
        <taxon>Pterygota</taxon>
        <taxon>Palaeoptera</taxon>
        <taxon>Odonata</taxon>
        <taxon>Epiprocta</taxon>
        <taxon>Anisoptera</taxon>
        <taxon>Libelluloidea</taxon>
        <taxon>Libellulidae</taxon>
        <taxon>Ladona</taxon>
    </lineage>
</organism>
<evidence type="ECO:0000313" key="11">
    <source>
        <dbReference type="Proteomes" id="UP000792457"/>
    </source>
</evidence>
<dbReference type="PANTHER" id="PTHR15272">
    <property type="entry name" value="CHROMATIN ASSEMBLY FACTOR 1 SUBUNIT A CAF-1 SUBUNIT A"/>
    <property type="match status" value="1"/>
</dbReference>
<evidence type="ECO:0000259" key="8">
    <source>
        <dbReference type="Pfam" id="PF11600"/>
    </source>
</evidence>
<feature type="compositionally biased region" description="Polar residues" evidence="7">
    <location>
        <begin position="910"/>
        <end position="927"/>
    </location>
</feature>
<feature type="domain" description="Chromatin assembly factor 1 p150 subunit acidic region" evidence="8">
    <location>
        <begin position="276"/>
        <end position="409"/>
    </location>
</feature>
<comment type="subcellular location">
    <subcellularLocation>
        <location evidence="1">Nucleus</location>
    </subcellularLocation>
</comment>
<feature type="compositionally biased region" description="Basic and acidic residues" evidence="7">
    <location>
        <begin position="929"/>
        <end position="938"/>
    </location>
</feature>
<feature type="region of interest" description="Disordered" evidence="7">
    <location>
        <begin position="900"/>
        <end position="957"/>
    </location>
</feature>
<evidence type="ECO:0000256" key="6">
    <source>
        <dbReference type="ARBA" id="ARBA00023242"/>
    </source>
</evidence>
<dbReference type="Pfam" id="PF11600">
    <property type="entry name" value="CAF1A_acidic"/>
    <property type="match status" value="1"/>
</dbReference>
<reference evidence="10" key="1">
    <citation type="submission" date="2013-04" db="EMBL/GenBank/DDBJ databases">
        <authorList>
            <person name="Qu J."/>
            <person name="Murali S.C."/>
            <person name="Bandaranaike D."/>
            <person name="Bellair M."/>
            <person name="Blankenburg K."/>
            <person name="Chao H."/>
            <person name="Dinh H."/>
            <person name="Doddapaneni H."/>
            <person name="Downs B."/>
            <person name="Dugan-Rocha S."/>
            <person name="Elkadiri S."/>
            <person name="Gnanaolivu R.D."/>
            <person name="Hernandez B."/>
            <person name="Javaid M."/>
            <person name="Jayaseelan J.C."/>
            <person name="Lee S."/>
            <person name="Li M."/>
            <person name="Ming W."/>
            <person name="Munidasa M."/>
            <person name="Muniz J."/>
            <person name="Nguyen L."/>
            <person name="Ongeri F."/>
            <person name="Osuji N."/>
            <person name="Pu L.-L."/>
            <person name="Puazo M."/>
            <person name="Qu C."/>
            <person name="Quiroz J."/>
            <person name="Raj R."/>
            <person name="Weissenberger G."/>
            <person name="Xin Y."/>
            <person name="Zou X."/>
            <person name="Han Y."/>
            <person name="Richards S."/>
            <person name="Worley K."/>
            <person name="Muzny D."/>
            <person name="Gibbs R."/>
        </authorList>
    </citation>
    <scope>NUCLEOTIDE SEQUENCE</scope>
    <source>
        <strain evidence="10">Sampled in the wild</strain>
    </source>
</reference>
<dbReference type="GO" id="GO:0006260">
    <property type="term" value="P:DNA replication"/>
    <property type="evidence" value="ECO:0007669"/>
    <property type="project" value="UniProtKB-KW"/>
</dbReference>
<dbReference type="GO" id="GO:0033186">
    <property type="term" value="C:CAF-1 complex"/>
    <property type="evidence" value="ECO:0007669"/>
    <property type="project" value="TreeGrafter"/>
</dbReference>
<keyword evidence="11" id="KW-1185">Reference proteome</keyword>
<dbReference type="PANTHER" id="PTHR15272:SF0">
    <property type="entry name" value="CHROMATIN ASSEMBLY FACTOR 1 SUBUNIT A"/>
    <property type="match status" value="1"/>
</dbReference>
<feature type="region of interest" description="Disordered" evidence="7">
    <location>
        <begin position="115"/>
        <end position="366"/>
    </location>
</feature>
<proteinExistence type="predicted"/>
<keyword evidence="3" id="KW-0227">DNA damage</keyword>
<feature type="region of interest" description="Disordered" evidence="7">
    <location>
        <begin position="846"/>
        <end position="883"/>
    </location>
</feature>
<feature type="compositionally biased region" description="Polar residues" evidence="7">
    <location>
        <begin position="194"/>
        <end position="203"/>
    </location>
</feature>
<sequence>MDTPRRDVAGGASVDSASKKLRQALLPFQVISPVGVSSASKKRKIIDDTDAKVSKNLRIEKTPPDIIDLSEAKENVNLEVKKSETLCNSSATPPKKEMSAEPVDDEEVMCLTLESPGEESAENTCNKPAKEDKALTEPLKKCMSEEPTENAADATMDTESTISKEDGSCNSDKFDGNKSIETDSDSDLDKTGENADSSINVSIGDSDVKVSLSGSEEMSEMNTSAASLTSTPKRQASLQKKKLLSLKKKEQREKVRQELERKKEEKRKEKEEKLLQKKREKEEEMKRRLSQKLEEKQKKEEERKQKKKQKEEERMKKEEEKLKKEEEKQKEKNRKEEEKQKKEEEKQKERQKREEEKKKLEEEEQRKKKAAAAFASFFVPKKTSSLKAQEEEQVTVEAFMPFRVKGDMRLAPVVRRILSKEDKKEIELKIADQSGKKLYLTELREKTRTPITHPETWPISELKEDVVILEDEEEDVPTSEDRLVLDPHHDERFRAKLLQFCENRRPPYWGTWRKKSSKVGPRHPFYRDEKYFDYEVDSDDEWEEEEPGESLHGSDDEKESEDEYEVDNEFFVPHGYLSDEEAAAEDADDEVVSPETQKAKLMLLGLEFEEEMKQKTKQIKPQLIVSHQYEKIFSQYKAVTSSEVIPTSFTEVPHTPSATALEGNQVSVGRKKKVFPEEAMPDLIKLLHGNRNCLKFLALEFYAHLSKGNEEDERAPGESPLASSNRVSKGSIAKKIREIASLKLCTDEGPSYGKNYWFVSDSVRAQYDLTDLPQTNHWKYNLKPKKQGKVKAETSTVDGSPTSKLVEVGDESSPTHPKKPHLITKFTKVISKEERLKQLHQMAQNNAGVTPSKANESTPVGKPSQAKSNLKCSSKSEKTTPVVSGELKVKKRVPLLVSVPRGQEIPKNYSLPSFLNQSPAAGKQQTNSKGDDGKKSPDSSDITTVAAKEDPEVVTLE</sequence>
<evidence type="ECO:0000256" key="5">
    <source>
        <dbReference type="ARBA" id="ARBA00023204"/>
    </source>
</evidence>
<feature type="compositionally biased region" description="Polar residues" evidence="7">
    <location>
        <begin position="793"/>
        <end position="803"/>
    </location>
</feature>
<name>A0A8K0KK05_LADFU</name>
<feature type="compositionally biased region" description="Basic and acidic residues" evidence="7">
    <location>
        <begin position="128"/>
        <end position="144"/>
    </location>
</feature>
<evidence type="ECO:0000256" key="7">
    <source>
        <dbReference type="SAM" id="MobiDB-lite"/>
    </source>
</evidence>
<keyword evidence="2" id="KW-0235">DNA replication</keyword>
<evidence type="ECO:0000256" key="3">
    <source>
        <dbReference type="ARBA" id="ARBA00022763"/>
    </source>
</evidence>
<dbReference type="AlphaFoldDB" id="A0A8K0KK05"/>
<evidence type="ECO:0000313" key="10">
    <source>
        <dbReference type="EMBL" id="KAG8236290.1"/>
    </source>
</evidence>
<accession>A0A8K0KK05</accession>
<feature type="region of interest" description="Disordered" evidence="7">
    <location>
        <begin position="538"/>
        <end position="564"/>
    </location>
</feature>
<feature type="compositionally biased region" description="Acidic residues" evidence="7">
    <location>
        <begin position="538"/>
        <end position="548"/>
    </location>
</feature>
<dbReference type="InterPro" id="IPR021644">
    <property type="entry name" value="CAF-1_p150_acidic"/>
</dbReference>
<feature type="compositionally biased region" description="Polar residues" evidence="7">
    <location>
        <begin position="846"/>
        <end position="858"/>
    </location>
</feature>
<evidence type="ECO:0000256" key="2">
    <source>
        <dbReference type="ARBA" id="ARBA00022705"/>
    </source>
</evidence>
<dbReference type="InterPro" id="IPR022043">
    <property type="entry name" value="CAF1A_DD"/>
</dbReference>
<dbReference type="GO" id="GO:0006281">
    <property type="term" value="P:DNA repair"/>
    <property type="evidence" value="ECO:0007669"/>
    <property type="project" value="UniProtKB-KW"/>
</dbReference>
<dbReference type="GO" id="GO:0005634">
    <property type="term" value="C:nucleus"/>
    <property type="evidence" value="ECO:0007669"/>
    <property type="project" value="UniProtKB-SubCell"/>
</dbReference>
<dbReference type="OrthoDB" id="79480at2759"/>
<keyword evidence="5" id="KW-0234">DNA repair</keyword>
<dbReference type="GO" id="GO:0006334">
    <property type="term" value="P:nucleosome assembly"/>
    <property type="evidence" value="ECO:0007669"/>
    <property type="project" value="TreeGrafter"/>
</dbReference>
<feature type="region of interest" description="Disordered" evidence="7">
    <location>
        <begin position="789"/>
        <end position="819"/>
    </location>
</feature>
<evidence type="ECO:0008006" key="12">
    <source>
        <dbReference type="Google" id="ProtNLM"/>
    </source>
</evidence>
<gene>
    <name evidence="10" type="ORF">J437_LFUL016070</name>
</gene>
<reference evidence="10" key="2">
    <citation type="submission" date="2017-10" db="EMBL/GenBank/DDBJ databases">
        <title>Ladona fulva Genome sequencing and assembly.</title>
        <authorList>
            <person name="Murali S."/>
            <person name="Richards S."/>
            <person name="Bandaranaike D."/>
            <person name="Bellair M."/>
            <person name="Blankenburg K."/>
            <person name="Chao H."/>
            <person name="Dinh H."/>
            <person name="Doddapaneni H."/>
            <person name="Dugan-Rocha S."/>
            <person name="Elkadiri S."/>
            <person name="Gnanaolivu R."/>
            <person name="Hernandez B."/>
            <person name="Skinner E."/>
            <person name="Javaid M."/>
            <person name="Lee S."/>
            <person name="Li M."/>
            <person name="Ming W."/>
            <person name="Munidasa M."/>
            <person name="Muniz J."/>
            <person name="Nguyen L."/>
            <person name="Hughes D."/>
            <person name="Osuji N."/>
            <person name="Pu L.-L."/>
            <person name="Puazo M."/>
            <person name="Qu C."/>
            <person name="Quiroz J."/>
            <person name="Raj R."/>
            <person name="Weissenberger G."/>
            <person name="Xin Y."/>
            <person name="Zou X."/>
            <person name="Han Y."/>
            <person name="Worley K."/>
            <person name="Muzny D."/>
            <person name="Gibbs R."/>
        </authorList>
    </citation>
    <scope>NUCLEOTIDE SEQUENCE</scope>
    <source>
        <strain evidence="10">Sampled in the wild</strain>
    </source>
</reference>
<evidence type="ECO:0000256" key="1">
    <source>
        <dbReference type="ARBA" id="ARBA00004123"/>
    </source>
</evidence>
<protein>
    <recommendedName>
        <fullName evidence="12">Chromatin assembly factor 1 subunit A</fullName>
    </recommendedName>
</protein>
<evidence type="ECO:0000256" key="4">
    <source>
        <dbReference type="ARBA" id="ARBA00023186"/>
    </source>
</evidence>
<dbReference type="Proteomes" id="UP000792457">
    <property type="component" value="Unassembled WGS sequence"/>
</dbReference>
<feature type="compositionally biased region" description="Basic and acidic residues" evidence="7">
    <location>
        <begin position="162"/>
        <end position="193"/>
    </location>
</feature>
<keyword evidence="4" id="KW-0143">Chaperone</keyword>
<dbReference type="Pfam" id="PF12253">
    <property type="entry name" value="CAF1A_dimeriz"/>
    <property type="match status" value="1"/>
</dbReference>
<feature type="domain" description="Chromatin assembly factor 1 subunit A dimerization" evidence="9">
    <location>
        <begin position="496"/>
        <end position="565"/>
    </location>
</feature>
<dbReference type="EMBL" id="KZ309006">
    <property type="protein sequence ID" value="KAG8236290.1"/>
    <property type="molecule type" value="Genomic_DNA"/>
</dbReference>
<comment type="caution">
    <text evidence="10">The sequence shown here is derived from an EMBL/GenBank/DDBJ whole genome shotgun (WGS) entry which is preliminary data.</text>
</comment>
<feature type="compositionally biased region" description="Polar residues" evidence="7">
    <location>
        <begin position="212"/>
        <end position="232"/>
    </location>
</feature>
<feature type="compositionally biased region" description="Basic and acidic residues" evidence="7">
    <location>
        <begin position="247"/>
        <end position="366"/>
    </location>
</feature>
<evidence type="ECO:0000259" key="9">
    <source>
        <dbReference type="Pfam" id="PF12253"/>
    </source>
</evidence>
<keyword evidence="6" id="KW-0539">Nucleus</keyword>